<dbReference type="KEGG" id="suam:BOO69_20680"/>
<comment type="function">
    <text evidence="5">Zinc chaperone that directly transfers zinc cofactor to target proteins, thereby activating them. Zinc is transferred from the CXCC motif in the GTPase domain to the zinc binding site in target proteins in a process requiring GTP hydrolysis.</text>
</comment>
<dbReference type="Pfam" id="PF02492">
    <property type="entry name" value="cobW"/>
    <property type="match status" value="1"/>
</dbReference>
<dbReference type="InterPro" id="IPR051316">
    <property type="entry name" value="Zinc-reg_GTPase_activator"/>
</dbReference>
<dbReference type="Pfam" id="PF07683">
    <property type="entry name" value="CobW_C"/>
    <property type="match status" value="1"/>
</dbReference>
<evidence type="ECO:0000256" key="2">
    <source>
        <dbReference type="ARBA" id="ARBA00022801"/>
    </source>
</evidence>
<evidence type="ECO:0000256" key="5">
    <source>
        <dbReference type="ARBA" id="ARBA00045658"/>
    </source>
</evidence>
<keyword evidence="9" id="KW-1185">Reference proteome</keyword>
<evidence type="ECO:0000256" key="6">
    <source>
        <dbReference type="ARBA" id="ARBA00049117"/>
    </source>
</evidence>
<dbReference type="GO" id="GO:0000166">
    <property type="term" value="F:nucleotide binding"/>
    <property type="evidence" value="ECO:0007669"/>
    <property type="project" value="UniProtKB-KW"/>
</dbReference>
<evidence type="ECO:0000256" key="1">
    <source>
        <dbReference type="ARBA" id="ARBA00022741"/>
    </source>
</evidence>
<keyword evidence="8" id="KW-0614">Plasmid</keyword>
<dbReference type="Gene3D" id="3.30.1220.10">
    <property type="entry name" value="CobW-like, C-terminal domain"/>
    <property type="match status" value="1"/>
</dbReference>
<evidence type="ECO:0000256" key="3">
    <source>
        <dbReference type="ARBA" id="ARBA00023186"/>
    </source>
</evidence>
<sequence length="300" mass="31838">MSVPVLLVTGFLGAGKTTLINALLQADHGLRIAAIVNDFGAINIDAALVGPSADGVIGLRNGCICCSLQGDLLRTLKIVLGQSPSPELIVIEASGVADPAGITRSLTDPVIWNAARLQTVACVIDATDAARRRDDPLWQAQARGSDMLLLAKSGLVDMAARDRLSLSLAAAFRQRLLDLESGLPLPALLDPDGPTLRASSPTPLRDDRFVHLDWTCDGPVPLDAFQRVMGRLAPDLLRAKGFLRLKGRETRVLFQLSGQRATLSAAEEDGAEGCQLVLIGQKDSFDPDAARIELDALARA</sequence>
<dbReference type="SUPFAM" id="SSF52540">
    <property type="entry name" value="P-loop containing nucleoside triphosphate hydrolases"/>
    <property type="match status" value="1"/>
</dbReference>
<evidence type="ECO:0000256" key="4">
    <source>
        <dbReference type="ARBA" id="ARBA00034320"/>
    </source>
</evidence>
<accession>A0A1J0WNV7</accession>
<dbReference type="InterPro" id="IPR003495">
    <property type="entry name" value="CobW/HypB/UreG_nucleotide-bd"/>
</dbReference>
<dbReference type="EMBL" id="CP018080">
    <property type="protein sequence ID" value="APE45973.1"/>
    <property type="molecule type" value="Genomic_DNA"/>
</dbReference>
<keyword evidence="1" id="KW-0547">Nucleotide-binding</keyword>
<protein>
    <submittedName>
        <fullName evidence="8">Cobalamin biosynthesis protein CobW</fullName>
    </submittedName>
</protein>
<dbReference type="PANTHER" id="PTHR13748">
    <property type="entry name" value="COBW-RELATED"/>
    <property type="match status" value="1"/>
</dbReference>
<name>A0A1J0WNV7_9RHOB</name>
<reference evidence="8 9" key="1">
    <citation type="submission" date="2016-11" db="EMBL/GenBank/DDBJ databases">
        <title>Complete genome sequence of Sulfitobacter sp. AM1-D1, a toxic bacteria associated with marine dinoflagellate Alexandrium minutum in East China Sea.</title>
        <authorList>
            <person name="Yang Q."/>
            <person name="Zhang X."/>
            <person name="Tian X."/>
        </authorList>
    </citation>
    <scope>NUCLEOTIDE SEQUENCE [LARGE SCALE GENOMIC DNA]</scope>
    <source>
        <strain evidence="8 9">AM1-D1</strain>
        <plasmid evidence="8 9">unnamed4</plasmid>
    </source>
</reference>
<dbReference type="Gene3D" id="3.40.50.300">
    <property type="entry name" value="P-loop containing nucleotide triphosphate hydrolases"/>
    <property type="match status" value="1"/>
</dbReference>
<dbReference type="SMART" id="SM00833">
    <property type="entry name" value="CobW_C"/>
    <property type="match status" value="1"/>
</dbReference>
<dbReference type="RefSeq" id="WP_071974284.1">
    <property type="nucleotide sequence ID" value="NZ_CP018080.1"/>
</dbReference>
<organism evidence="8 9">
    <name type="scientific">Sulfitobacter alexandrii</name>
    <dbReference type="NCBI Taxonomy" id="1917485"/>
    <lineage>
        <taxon>Bacteria</taxon>
        <taxon>Pseudomonadati</taxon>
        <taxon>Pseudomonadota</taxon>
        <taxon>Alphaproteobacteria</taxon>
        <taxon>Rhodobacterales</taxon>
        <taxon>Roseobacteraceae</taxon>
        <taxon>Sulfitobacter</taxon>
    </lineage>
</organism>
<feature type="domain" description="CobW C-terminal" evidence="7">
    <location>
        <begin position="209"/>
        <end position="298"/>
    </location>
</feature>
<dbReference type="PANTHER" id="PTHR13748:SF62">
    <property type="entry name" value="COBW DOMAIN-CONTAINING PROTEIN"/>
    <property type="match status" value="1"/>
</dbReference>
<dbReference type="Proteomes" id="UP000181897">
    <property type="component" value="Plasmid unnamed4"/>
</dbReference>
<geneLocation type="plasmid" evidence="8 9">
    <name>unnamed4</name>
</geneLocation>
<evidence type="ECO:0000259" key="7">
    <source>
        <dbReference type="SMART" id="SM00833"/>
    </source>
</evidence>
<dbReference type="OrthoDB" id="9808822at2"/>
<dbReference type="SUPFAM" id="SSF90002">
    <property type="entry name" value="Hypothetical protein YjiA, C-terminal domain"/>
    <property type="match status" value="1"/>
</dbReference>
<gene>
    <name evidence="8" type="ORF">BOO69_20680</name>
</gene>
<dbReference type="GO" id="GO:0016787">
    <property type="term" value="F:hydrolase activity"/>
    <property type="evidence" value="ECO:0007669"/>
    <property type="project" value="UniProtKB-KW"/>
</dbReference>
<evidence type="ECO:0000313" key="8">
    <source>
        <dbReference type="EMBL" id="APE45973.1"/>
    </source>
</evidence>
<dbReference type="CDD" id="cd03112">
    <property type="entry name" value="CobW-like"/>
    <property type="match status" value="1"/>
</dbReference>
<proteinExistence type="inferred from homology"/>
<dbReference type="InterPro" id="IPR027417">
    <property type="entry name" value="P-loop_NTPase"/>
</dbReference>
<comment type="similarity">
    <text evidence="4">Belongs to the SIMIBI class G3E GTPase family. ZNG1 subfamily.</text>
</comment>
<dbReference type="GO" id="GO:0005737">
    <property type="term" value="C:cytoplasm"/>
    <property type="evidence" value="ECO:0007669"/>
    <property type="project" value="TreeGrafter"/>
</dbReference>
<keyword evidence="3" id="KW-0143">Chaperone</keyword>
<dbReference type="InterPro" id="IPR011629">
    <property type="entry name" value="CobW-like_C"/>
</dbReference>
<evidence type="ECO:0000313" key="9">
    <source>
        <dbReference type="Proteomes" id="UP000181897"/>
    </source>
</evidence>
<comment type="catalytic activity">
    <reaction evidence="6">
        <text>GTP + H2O = GDP + phosphate + H(+)</text>
        <dbReference type="Rhea" id="RHEA:19669"/>
        <dbReference type="ChEBI" id="CHEBI:15377"/>
        <dbReference type="ChEBI" id="CHEBI:15378"/>
        <dbReference type="ChEBI" id="CHEBI:37565"/>
        <dbReference type="ChEBI" id="CHEBI:43474"/>
        <dbReference type="ChEBI" id="CHEBI:58189"/>
    </reaction>
    <physiologicalReaction direction="left-to-right" evidence="6">
        <dbReference type="Rhea" id="RHEA:19670"/>
    </physiologicalReaction>
</comment>
<dbReference type="AlphaFoldDB" id="A0A1J0WNV7"/>
<keyword evidence="2" id="KW-0378">Hydrolase</keyword>
<dbReference type="InterPro" id="IPR036627">
    <property type="entry name" value="CobW-likC_sf"/>
</dbReference>